<dbReference type="GO" id="GO:0003824">
    <property type="term" value="F:catalytic activity"/>
    <property type="evidence" value="ECO:0007669"/>
    <property type="project" value="InterPro"/>
</dbReference>
<evidence type="ECO:0000313" key="2">
    <source>
        <dbReference type="EMBL" id="SET72156.1"/>
    </source>
</evidence>
<keyword evidence="3" id="KW-1185">Reference proteome</keyword>
<dbReference type="OrthoDB" id="581532at2"/>
<dbReference type="PANTHER" id="PTHR14237:SF19">
    <property type="entry name" value="MITOCHONDRIAL AMIDOXIME REDUCING COMPONENT 1"/>
    <property type="match status" value="1"/>
</dbReference>
<dbReference type="GO" id="GO:0030151">
    <property type="term" value="F:molybdenum ion binding"/>
    <property type="evidence" value="ECO:0007669"/>
    <property type="project" value="InterPro"/>
</dbReference>
<dbReference type="Pfam" id="PF03473">
    <property type="entry name" value="MOSC"/>
    <property type="match status" value="1"/>
</dbReference>
<proteinExistence type="predicted"/>
<dbReference type="InterPro" id="IPR005302">
    <property type="entry name" value="MoCF_Sase_C"/>
</dbReference>
<sequence length="296" mass="33136">MKPAHTSTQLMTNTEQQKTKDDMVLTDLYIYPVKSLGGIRVTEAVVEPRGLRHDRRWLIVDAQNRFMTQRQTTAMANLKVTPAYNGFLLSHQQRPELLPLYVPFEATPEKTLFVTVWDDMVFAWRARPECDEWLTEALGQPCKLVYMSDMVRRDTEPALNPEGQLVSFADAYPFLLIGQASLADLNGRLAEPVGMERFRPNLVFSGGEAFAEDNWDRFQIGELAFRAVRGCGRCVLTTINPATARKSPLGEPLRTLAAYRTEDGSAMFGQNVTSGSRGRLRVGELVAVASHKTPVA</sequence>
<organism evidence="2 3">
    <name type="scientific">Hymenobacter actinosclerus</name>
    <dbReference type="NCBI Taxonomy" id="82805"/>
    <lineage>
        <taxon>Bacteria</taxon>
        <taxon>Pseudomonadati</taxon>
        <taxon>Bacteroidota</taxon>
        <taxon>Cytophagia</taxon>
        <taxon>Cytophagales</taxon>
        <taxon>Hymenobacteraceae</taxon>
        <taxon>Hymenobacter</taxon>
    </lineage>
</organism>
<dbReference type="AlphaFoldDB" id="A0A1I0GMC3"/>
<feature type="domain" description="MOSC" evidence="1">
    <location>
        <begin position="148"/>
        <end position="289"/>
    </location>
</feature>
<reference evidence="3" key="1">
    <citation type="submission" date="2016-10" db="EMBL/GenBank/DDBJ databases">
        <authorList>
            <person name="Varghese N."/>
            <person name="Submissions S."/>
        </authorList>
    </citation>
    <scope>NUCLEOTIDE SEQUENCE [LARGE SCALE GENOMIC DNA]</scope>
    <source>
        <strain evidence="3">DSM 15310</strain>
    </source>
</reference>
<dbReference type="Pfam" id="PF03476">
    <property type="entry name" value="MOSC_N"/>
    <property type="match status" value="1"/>
</dbReference>
<protein>
    <recommendedName>
        <fullName evidence="1">MOSC domain-containing protein</fullName>
    </recommendedName>
</protein>
<name>A0A1I0GMC3_9BACT</name>
<dbReference type="GO" id="GO:0030170">
    <property type="term" value="F:pyridoxal phosphate binding"/>
    <property type="evidence" value="ECO:0007669"/>
    <property type="project" value="InterPro"/>
</dbReference>
<dbReference type="PROSITE" id="PS51340">
    <property type="entry name" value="MOSC"/>
    <property type="match status" value="1"/>
</dbReference>
<dbReference type="SUPFAM" id="SSF50800">
    <property type="entry name" value="PK beta-barrel domain-like"/>
    <property type="match status" value="1"/>
</dbReference>
<dbReference type="Proteomes" id="UP000198697">
    <property type="component" value="Unassembled WGS sequence"/>
</dbReference>
<dbReference type="InterPro" id="IPR011037">
    <property type="entry name" value="Pyrv_Knase-like_insert_dom_sf"/>
</dbReference>
<gene>
    <name evidence="2" type="ORF">SAMN04487998_2487</name>
</gene>
<dbReference type="SUPFAM" id="SSF141673">
    <property type="entry name" value="MOSC N-terminal domain-like"/>
    <property type="match status" value="1"/>
</dbReference>
<dbReference type="PANTHER" id="PTHR14237">
    <property type="entry name" value="MOLYBDOPTERIN COFACTOR SULFURASE MOSC"/>
    <property type="match status" value="1"/>
</dbReference>
<dbReference type="InterPro" id="IPR005303">
    <property type="entry name" value="MOCOS_middle"/>
</dbReference>
<evidence type="ECO:0000259" key="1">
    <source>
        <dbReference type="PROSITE" id="PS51340"/>
    </source>
</evidence>
<dbReference type="EMBL" id="FOHS01000003">
    <property type="protein sequence ID" value="SET72156.1"/>
    <property type="molecule type" value="Genomic_DNA"/>
</dbReference>
<accession>A0A1I0GMC3</accession>
<dbReference type="STRING" id="82805.SAMN04487998_2487"/>
<evidence type="ECO:0000313" key="3">
    <source>
        <dbReference type="Proteomes" id="UP000198697"/>
    </source>
</evidence>